<sequence length="301" mass="33524">MSKMKNTLWGHMAAIFCILVWGSTMVSTKMLLQSFSPTEILFFRFAIGYVVLWMLYPKQMKVNGERHELGFFLCGVTGVTLYFLLQHIALLYTYSANISVIVALAPMFTALLAHKFIKEESMGKSAWDDFFIAMVGVAMVCFGNGQGLKINLLGDGLTIVAAFLWGIYSIIMQQLNQSGYPVLGSTRRVFFYGLISMIPILLFTGTEIHFTALLELANLLNILYIGVVASAVCYLTWNTVFSLLGVVKTNMYLYALPLVTTIMAKMVLNEPITMISSIGIVLTIVGLCLAERKGEKKLYEC</sequence>
<dbReference type="PANTHER" id="PTHR32322:SF18">
    <property type="entry name" value="S-ADENOSYLMETHIONINE_S-ADENOSYLHOMOCYSTEINE TRANSPORTER"/>
    <property type="match status" value="1"/>
</dbReference>
<feature type="transmembrane region" description="Helical" evidence="7">
    <location>
        <begin position="274"/>
        <end position="290"/>
    </location>
</feature>
<dbReference type="AlphaFoldDB" id="A0A517DV16"/>
<evidence type="ECO:0000259" key="8">
    <source>
        <dbReference type="Pfam" id="PF00892"/>
    </source>
</evidence>
<feature type="transmembrane region" description="Helical" evidence="7">
    <location>
        <begin position="38"/>
        <end position="56"/>
    </location>
</feature>
<dbReference type="InterPro" id="IPR050638">
    <property type="entry name" value="AA-Vitamin_Transporters"/>
</dbReference>
<evidence type="ECO:0000313" key="9">
    <source>
        <dbReference type="EMBL" id="QDR81209.1"/>
    </source>
</evidence>
<dbReference type="SUPFAM" id="SSF103481">
    <property type="entry name" value="Multidrug resistance efflux transporter EmrE"/>
    <property type="match status" value="2"/>
</dbReference>
<name>A0A517DV16_9FIRM</name>
<keyword evidence="5 7" id="KW-1133">Transmembrane helix</keyword>
<dbReference type="InterPro" id="IPR000620">
    <property type="entry name" value="EamA_dom"/>
</dbReference>
<dbReference type="Proteomes" id="UP000320776">
    <property type="component" value="Chromosome"/>
</dbReference>
<evidence type="ECO:0000256" key="2">
    <source>
        <dbReference type="ARBA" id="ARBA00007362"/>
    </source>
</evidence>
<feature type="transmembrane region" description="Helical" evidence="7">
    <location>
        <begin position="222"/>
        <end position="244"/>
    </location>
</feature>
<keyword evidence="6 7" id="KW-0472">Membrane</keyword>
<organism evidence="9 10">
    <name type="scientific">Sporomusa termitida</name>
    <dbReference type="NCBI Taxonomy" id="2377"/>
    <lineage>
        <taxon>Bacteria</taxon>
        <taxon>Bacillati</taxon>
        <taxon>Bacillota</taxon>
        <taxon>Negativicutes</taxon>
        <taxon>Selenomonadales</taxon>
        <taxon>Sporomusaceae</taxon>
        <taxon>Sporomusa</taxon>
    </lineage>
</organism>
<feature type="domain" description="EamA" evidence="8">
    <location>
        <begin position="9"/>
        <end position="140"/>
    </location>
</feature>
<evidence type="ECO:0000256" key="3">
    <source>
        <dbReference type="ARBA" id="ARBA00022475"/>
    </source>
</evidence>
<feature type="transmembrane region" description="Helical" evidence="7">
    <location>
        <begin position="189"/>
        <end position="210"/>
    </location>
</feature>
<feature type="transmembrane region" description="Helical" evidence="7">
    <location>
        <begin position="68"/>
        <end position="85"/>
    </location>
</feature>
<evidence type="ECO:0000256" key="7">
    <source>
        <dbReference type="SAM" id="Phobius"/>
    </source>
</evidence>
<feature type="transmembrane region" description="Helical" evidence="7">
    <location>
        <begin position="151"/>
        <end position="168"/>
    </location>
</feature>
<keyword evidence="10" id="KW-1185">Reference proteome</keyword>
<comment type="similarity">
    <text evidence="2">Belongs to the EamA transporter family.</text>
</comment>
<feature type="transmembrane region" description="Helical" evidence="7">
    <location>
        <begin position="126"/>
        <end position="145"/>
    </location>
</feature>
<reference evidence="9 10" key="1">
    <citation type="submission" date="2019-02" db="EMBL/GenBank/DDBJ databases">
        <title>Closed genome of Sporomusa termitida DSM 4440.</title>
        <authorList>
            <person name="Poehlein A."/>
            <person name="Daniel R."/>
        </authorList>
    </citation>
    <scope>NUCLEOTIDE SEQUENCE [LARGE SCALE GENOMIC DNA]</scope>
    <source>
        <strain evidence="9 10">DSM 4440</strain>
    </source>
</reference>
<dbReference type="PANTHER" id="PTHR32322">
    <property type="entry name" value="INNER MEMBRANE TRANSPORTER"/>
    <property type="match status" value="1"/>
</dbReference>
<dbReference type="Pfam" id="PF00892">
    <property type="entry name" value="EamA"/>
    <property type="match status" value="2"/>
</dbReference>
<dbReference type="GO" id="GO:0005886">
    <property type="term" value="C:plasma membrane"/>
    <property type="evidence" value="ECO:0007669"/>
    <property type="project" value="UniProtKB-SubCell"/>
</dbReference>
<comment type="subcellular location">
    <subcellularLocation>
        <location evidence="1">Cell membrane</location>
        <topology evidence="1">Multi-pass membrane protein</topology>
    </subcellularLocation>
</comment>
<keyword evidence="4 7" id="KW-0812">Transmembrane</keyword>
<feature type="transmembrane region" description="Helical" evidence="7">
    <location>
        <begin position="251"/>
        <end position="268"/>
    </location>
</feature>
<feature type="transmembrane region" description="Helical" evidence="7">
    <location>
        <begin position="91"/>
        <end position="114"/>
    </location>
</feature>
<feature type="domain" description="EamA" evidence="8">
    <location>
        <begin position="153"/>
        <end position="289"/>
    </location>
</feature>
<dbReference type="OrthoDB" id="9805239at2"/>
<proteinExistence type="inferred from homology"/>
<protein>
    <submittedName>
        <fullName evidence="9">2A78: carboxylate/amino acid/amine transporter</fullName>
    </submittedName>
</protein>
<gene>
    <name evidence="9" type="ORF">SPTER_25830</name>
</gene>
<evidence type="ECO:0000256" key="4">
    <source>
        <dbReference type="ARBA" id="ARBA00022692"/>
    </source>
</evidence>
<evidence type="ECO:0000313" key="10">
    <source>
        <dbReference type="Proteomes" id="UP000320776"/>
    </source>
</evidence>
<evidence type="ECO:0000256" key="5">
    <source>
        <dbReference type="ARBA" id="ARBA00022989"/>
    </source>
</evidence>
<accession>A0A517DV16</accession>
<dbReference type="KEGG" id="sted:SPTER_25830"/>
<evidence type="ECO:0000256" key="1">
    <source>
        <dbReference type="ARBA" id="ARBA00004651"/>
    </source>
</evidence>
<dbReference type="InterPro" id="IPR037185">
    <property type="entry name" value="EmrE-like"/>
</dbReference>
<evidence type="ECO:0000256" key="6">
    <source>
        <dbReference type="ARBA" id="ARBA00023136"/>
    </source>
</evidence>
<dbReference type="RefSeq" id="WP_144350734.1">
    <property type="nucleotide sequence ID" value="NZ_CP036259.1"/>
</dbReference>
<dbReference type="EMBL" id="CP036259">
    <property type="protein sequence ID" value="QDR81209.1"/>
    <property type="molecule type" value="Genomic_DNA"/>
</dbReference>
<keyword evidence="3" id="KW-1003">Cell membrane</keyword>